<dbReference type="InterPro" id="IPR000034">
    <property type="entry name" value="Laminin_IV"/>
</dbReference>
<dbReference type="SMART" id="SM00180">
    <property type="entry name" value="EGF_Lam"/>
    <property type="match status" value="14"/>
</dbReference>
<keyword evidence="9 12" id="KW-1015">Disulfide bond</keyword>
<feature type="domain" description="Laminin EGF-like" evidence="14">
    <location>
        <begin position="1197"/>
        <end position="1245"/>
    </location>
</feature>
<dbReference type="PROSITE" id="PS01248">
    <property type="entry name" value="EGF_LAM_1"/>
    <property type="match status" value="6"/>
</dbReference>
<evidence type="ECO:0000256" key="10">
    <source>
        <dbReference type="ARBA" id="ARBA00023180"/>
    </source>
</evidence>
<dbReference type="SMART" id="SM00281">
    <property type="entry name" value="LamB"/>
    <property type="match status" value="1"/>
</dbReference>
<keyword evidence="8 13" id="KW-0175">Coiled coil</keyword>
<dbReference type="GO" id="GO:0005604">
    <property type="term" value="C:basement membrane"/>
    <property type="evidence" value="ECO:0007669"/>
    <property type="project" value="UniProtKB-SubCell"/>
</dbReference>
<comment type="caution">
    <text evidence="17">The sequence shown here is derived from an EMBL/GenBank/DDBJ whole genome shotgun (WGS) entry which is preliminary data.</text>
</comment>
<feature type="domain" description="Laminin IV type A" evidence="15">
    <location>
        <begin position="777"/>
        <end position="937"/>
    </location>
</feature>
<feature type="disulfide bond" evidence="12">
    <location>
        <begin position="656"/>
        <end position="668"/>
    </location>
</feature>
<feature type="domain" description="Laminin EGF-like" evidence="14">
    <location>
        <begin position="703"/>
        <end position="753"/>
    </location>
</feature>
<keyword evidence="10" id="KW-0325">Glycoprotein</keyword>
<feature type="disulfide bond" evidence="12">
    <location>
        <begin position="676"/>
        <end position="685"/>
    </location>
</feature>
<dbReference type="PROSITE" id="PS51115">
    <property type="entry name" value="LAMININ_IVA"/>
    <property type="match status" value="1"/>
</dbReference>
<protein>
    <submittedName>
        <fullName evidence="17">Uncharacterized protein</fullName>
    </submittedName>
</protein>
<feature type="domain" description="Laminin EGF-like" evidence="14">
    <location>
        <begin position="656"/>
        <end position="702"/>
    </location>
</feature>
<dbReference type="Pfam" id="PF00053">
    <property type="entry name" value="EGF_laminin"/>
    <property type="match status" value="13"/>
</dbReference>
<comment type="subcellular location">
    <subcellularLocation>
        <location evidence="1">Secreted</location>
        <location evidence="1">Extracellular space</location>
        <location evidence="1">Extracellular matrix</location>
        <location evidence="1">Basement membrane</location>
    </subcellularLocation>
</comment>
<dbReference type="InterPro" id="IPR002049">
    <property type="entry name" value="LE_dom"/>
</dbReference>
<feature type="non-terminal residue" evidence="17">
    <location>
        <position position="1405"/>
    </location>
</feature>
<dbReference type="PRINTS" id="PR00011">
    <property type="entry name" value="EGFLAMININ"/>
</dbReference>
<dbReference type="FunFam" id="2.10.25.10:FF:000130">
    <property type="entry name" value="Laminin subunit beta 1"/>
    <property type="match status" value="1"/>
</dbReference>
<evidence type="ECO:0000256" key="6">
    <source>
        <dbReference type="ARBA" id="ARBA00022869"/>
    </source>
</evidence>
<evidence type="ECO:0000259" key="16">
    <source>
        <dbReference type="PROSITE" id="PS51116"/>
    </source>
</evidence>
<evidence type="ECO:0000256" key="11">
    <source>
        <dbReference type="ARBA" id="ARBA00023292"/>
    </source>
</evidence>
<sequence length="1405" mass="150120">VTLHYFAANCTKSFPGIPLFPRSPNVDITYCQTTSPPVEGNLLEYNPLYAFGENYNNNMAVIARLSVTALRIYITAPASVVPLKSYVAISDMFIDGQCKCFGHASSCGGPNGATCDCTHNTKGQKCDACQPLYNNRAWLPGNETNARECLECTCNGHADTCVYDATKGTGVCINCTGNTSGDRCDTCTTGFYLNPNRAAVSDNTAEPFLFKTCLDKSISSSYKISCNCNQNGTLSTDVSSCDVTTGQCKCKENVMQRDCGECKDAYWGLAGDKPLGCAGRYIRSRWDFRIQNLIQPSCIIISTNQNLTYISDSSNPLSCTLCDCDPGASSQMTCDFSSGQCPCYGHLGGRDCRSPTPGFFVPRLDYIILEPENLVPVNVVLRSGHGTAGSTVSGTGFVRITAANQTQFAFTATYSGLMEAVVRYEKITNDSSVSVRLTLTSSGNYTCNDNTITAGQSWSLDPTNTRVDMRAGLSMGKVCLNAGTSYTAVISTSGSAMLIDSLVFIPDAATFTELTSRIDLNNITNCMQMARDAVRSNRDICAKVEYSLMVYLLKGAVACSPASAVNASSQCDSSSGDGPCLTGVLPPDCSKCKADYFQFSLINGCPACGCHQNGSLSDICDSTGVCSCRPNVQGSKCNACIPEFYGLYTKTGCTQCKCNPNFSFNNSCNDYGDCPCKPGVKGPLCESCMNGFYNLTVNGCTQCECNLDGSTGRACDVTSGSCECLPSVQGSTCSNCKNGTYGLGEWNPNGCIPCFCWGHGQVCSSAEGWYNEPVTSSSSDVWSAQDAEGNSIYVLTVSADSQNATKIEPDHLATSDIYFVAPGKFLGDRKSSYGRYITITLSPFDVGNNTEVQLSGAYTNYTLTKVVSTSATTNLTTTSFTSSGNASYYQLLETLSNLASFRIKAYIANATFNLLSVTLEGGSTNSTASSPVNNVEMCVCEHGYTGSSCEYCAPGYTRVSPNATHPGTQCVPCRCNGHGITACDQLGLNCSNQTVIPCDPVTGVCTCQHNTMGDHCQFCKTGYYGNATKGTSADCLPCACPGLIVAGVINVFANSCSLIGSQPVCDNCTTGHTGDHCEICSNGYFGTPKNVTNNSGKCINCECNGRADTCDGRTGKCVACRNHTAGQNCDICDQEHFGDAMDSGCQPCACENITGSTGLCNHVTGECECLPNVAGPSCTVCNDLSFNLTAGIGCQLCECSADGSTSTTCDKISGLCTCRNLVTGRKCDKCQDGYWNVNNRTGCDRKSFREQKLFKILIHLNNLVQQSCDVKTGQCNCALPGIIGRTCDSCSAVSKSVFQYVSLFHIGEFPQCVLCGNCFDSWAETIDNIGKHLHEMDLRADVIWSEFDNQTSEQVRQALTNIEEKINSTNLLLSKFEALALQLEELQNKFAEAQSKQNDVSNEID</sequence>
<feature type="disulfide bond" evidence="12">
    <location>
        <begin position="250"/>
        <end position="259"/>
    </location>
</feature>
<keyword evidence="3" id="KW-0272">Extracellular matrix</keyword>
<proteinExistence type="predicted"/>
<feature type="disulfide bond" evidence="12">
    <location>
        <begin position="724"/>
        <end position="733"/>
    </location>
</feature>
<keyword evidence="11 12" id="KW-0424">Laminin EGF-like domain</keyword>
<feature type="disulfide bond" evidence="12">
    <location>
        <begin position="703"/>
        <end position="715"/>
    </location>
</feature>
<dbReference type="GO" id="GO:0007155">
    <property type="term" value="P:cell adhesion"/>
    <property type="evidence" value="ECO:0007669"/>
    <property type="project" value="UniProtKB-KW"/>
</dbReference>
<feature type="disulfide bond" evidence="12">
    <location>
        <begin position="705"/>
        <end position="722"/>
    </location>
</feature>
<feature type="disulfide bond" evidence="12">
    <location>
        <begin position="1120"/>
        <end position="1129"/>
    </location>
</feature>
<feature type="disulfide bond" evidence="12">
    <location>
        <begin position="1218"/>
        <end position="1227"/>
    </location>
</feature>
<feature type="domain" description="Laminin EGF-like" evidence="14">
    <location>
        <begin position="1101"/>
        <end position="1147"/>
    </location>
</feature>
<dbReference type="InterPro" id="IPR056863">
    <property type="entry name" value="LMN_ATRN_NET-like_EGF"/>
</dbReference>
<evidence type="ECO:0000256" key="3">
    <source>
        <dbReference type="ARBA" id="ARBA00022530"/>
    </source>
</evidence>
<keyword evidence="5" id="KW-0677">Repeat</keyword>
<evidence type="ECO:0000256" key="4">
    <source>
        <dbReference type="ARBA" id="ARBA00022729"/>
    </source>
</evidence>
<evidence type="ECO:0000313" key="17">
    <source>
        <dbReference type="EMBL" id="CAL1535786.1"/>
    </source>
</evidence>
<keyword evidence="4" id="KW-0732">Signal</keyword>
<dbReference type="GO" id="GO:0009887">
    <property type="term" value="P:animal organ morphogenesis"/>
    <property type="evidence" value="ECO:0007669"/>
    <property type="project" value="TreeGrafter"/>
</dbReference>
<dbReference type="GO" id="GO:0009888">
    <property type="term" value="P:tissue development"/>
    <property type="evidence" value="ECO:0007669"/>
    <property type="project" value="TreeGrafter"/>
</dbReference>
<evidence type="ECO:0000256" key="8">
    <source>
        <dbReference type="ARBA" id="ARBA00023054"/>
    </source>
</evidence>
<dbReference type="PANTHER" id="PTHR10574:SF406">
    <property type="entry name" value="LAMININ SUBUNIT ALPHA 5"/>
    <property type="match status" value="1"/>
</dbReference>
<evidence type="ECO:0000256" key="13">
    <source>
        <dbReference type="SAM" id="Coils"/>
    </source>
</evidence>
<dbReference type="Gene3D" id="2.10.25.10">
    <property type="entry name" value="Laminin"/>
    <property type="match status" value="14"/>
</dbReference>
<name>A0AAV2HP05_LYMST</name>
<feature type="domain" description="Laminin EGF-like" evidence="14">
    <location>
        <begin position="973"/>
        <end position="1037"/>
    </location>
</feature>
<feature type="domain" description="Laminin EGF-like" evidence="14">
    <location>
        <begin position="608"/>
        <end position="655"/>
    </location>
</feature>
<evidence type="ECO:0000313" key="18">
    <source>
        <dbReference type="Proteomes" id="UP001497497"/>
    </source>
</evidence>
<evidence type="ECO:0000256" key="1">
    <source>
        <dbReference type="ARBA" id="ARBA00004302"/>
    </source>
</evidence>
<keyword evidence="7" id="KW-0130">Cell adhesion</keyword>
<keyword evidence="2" id="KW-0964">Secreted</keyword>
<dbReference type="CDD" id="cd00055">
    <property type="entry name" value="EGF_Lam"/>
    <property type="match status" value="10"/>
</dbReference>
<dbReference type="Pfam" id="PF24973">
    <property type="entry name" value="EGF_LMN_ATRN"/>
    <property type="match status" value="2"/>
</dbReference>
<feature type="domain" description="Laminin EGF-like" evidence="14">
    <location>
        <begin position="226"/>
        <end position="279"/>
    </location>
</feature>
<dbReference type="FunFam" id="2.10.25.10:FF:000090">
    <property type="entry name" value="laminin subunit alpha"/>
    <property type="match status" value="2"/>
</dbReference>
<evidence type="ECO:0000256" key="5">
    <source>
        <dbReference type="ARBA" id="ARBA00022737"/>
    </source>
</evidence>
<gene>
    <name evidence="17" type="ORF">GSLYS_00009746001</name>
</gene>
<dbReference type="Pfam" id="PF00052">
    <property type="entry name" value="Laminin_B"/>
    <property type="match status" value="1"/>
</dbReference>
<evidence type="ECO:0000256" key="12">
    <source>
        <dbReference type="PROSITE-ProRule" id="PRU00460"/>
    </source>
</evidence>
<dbReference type="SUPFAM" id="SSF57196">
    <property type="entry name" value="EGF/Laminin"/>
    <property type="match status" value="9"/>
</dbReference>
<comment type="caution">
    <text evidence="12">Lacks conserved residue(s) required for the propagation of feature annotation.</text>
</comment>
<evidence type="ECO:0000259" key="14">
    <source>
        <dbReference type="PROSITE" id="PS50027"/>
    </source>
</evidence>
<keyword evidence="6" id="KW-0084">Basement membrane</keyword>
<feature type="disulfide bond" evidence="12">
    <location>
        <begin position="1007"/>
        <end position="1016"/>
    </location>
</feature>
<keyword evidence="18" id="KW-1185">Reference proteome</keyword>
<evidence type="ECO:0000259" key="15">
    <source>
        <dbReference type="PROSITE" id="PS51115"/>
    </source>
</evidence>
<dbReference type="PANTHER" id="PTHR10574">
    <property type="entry name" value="NETRIN/LAMININ-RELATED"/>
    <property type="match status" value="1"/>
</dbReference>
<dbReference type="FunFam" id="2.10.25.10:FF:000188">
    <property type="entry name" value="Laminin subunit gamma 2"/>
    <property type="match status" value="2"/>
</dbReference>
<evidence type="ECO:0000256" key="9">
    <source>
        <dbReference type="ARBA" id="ARBA00023157"/>
    </source>
</evidence>
<evidence type="ECO:0000256" key="2">
    <source>
        <dbReference type="ARBA" id="ARBA00022525"/>
    </source>
</evidence>
<reference evidence="17 18" key="1">
    <citation type="submission" date="2024-04" db="EMBL/GenBank/DDBJ databases">
        <authorList>
            <consortium name="Genoscope - CEA"/>
            <person name="William W."/>
        </authorList>
    </citation>
    <scope>NUCLEOTIDE SEQUENCE [LARGE SCALE GENOMIC DNA]</scope>
</reference>
<dbReference type="FunFam" id="2.10.25.10:FF:000074">
    <property type="entry name" value="Laminin subunit alpha"/>
    <property type="match status" value="1"/>
</dbReference>
<dbReference type="InterPro" id="IPR013015">
    <property type="entry name" value="Laminin_IV_B"/>
</dbReference>
<dbReference type="PROSITE" id="PS50027">
    <property type="entry name" value="EGF_LAM_2"/>
    <property type="match status" value="7"/>
</dbReference>
<feature type="coiled-coil region" evidence="13">
    <location>
        <begin position="1376"/>
        <end position="1403"/>
    </location>
</feature>
<evidence type="ECO:0000256" key="7">
    <source>
        <dbReference type="ARBA" id="ARBA00022889"/>
    </source>
</evidence>
<accession>A0AAV2HP05</accession>
<dbReference type="EMBL" id="CAXITT010000211">
    <property type="protein sequence ID" value="CAL1535786.1"/>
    <property type="molecule type" value="Genomic_DNA"/>
</dbReference>
<feature type="domain" description="Laminin IV type B" evidence="16">
    <location>
        <begin position="361"/>
        <end position="571"/>
    </location>
</feature>
<dbReference type="InterPro" id="IPR050440">
    <property type="entry name" value="Laminin/Netrin_ECM"/>
</dbReference>
<feature type="non-terminal residue" evidence="17">
    <location>
        <position position="1"/>
    </location>
</feature>
<dbReference type="PROSITE" id="PS51116">
    <property type="entry name" value="LAMININ_IVB"/>
    <property type="match status" value="1"/>
</dbReference>
<feature type="disulfide bond" evidence="12">
    <location>
        <begin position="1197"/>
        <end position="1209"/>
    </location>
</feature>
<dbReference type="Gene3D" id="2.60.120.260">
    <property type="entry name" value="Galactose-binding domain-like"/>
    <property type="match status" value="1"/>
</dbReference>
<organism evidence="17 18">
    <name type="scientific">Lymnaea stagnalis</name>
    <name type="common">Great pond snail</name>
    <name type="synonym">Helix stagnalis</name>
    <dbReference type="NCBI Taxonomy" id="6523"/>
    <lineage>
        <taxon>Eukaryota</taxon>
        <taxon>Metazoa</taxon>
        <taxon>Spiralia</taxon>
        <taxon>Lophotrochozoa</taxon>
        <taxon>Mollusca</taxon>
        <taxon>Gastropoda</taxon>
        <taxon>Heterobranchia</taxon>
        <taxon>Euthyneura</taxon>
        <taxon>Panpulmonata</taxon>
        <taxon>Hygrophila</taxon>
        <taxon>Lymnaeoidea</taxon>
        <taxon>Lymnaeidae</taxon>
        <taxon>Lymnaea</taxon>
    </lineage>
</organism>
<feature type="disulfide bond" evidence="12">
    <location>
        <begin position="608"/>
        <end position="620"/>
    </location>
</feature>
<dbReference type="Proteomes" id="UP001497497">
    <property type="component" value="Unassembled WGS sequence"/>
</dbReference>
<feature type="disulfide bond" evidence="12">
    <location>
        <begin position="1199"/>
        <end position="1216"/>
    </location>
</feature>
<feature type="disulfide bond" evidence="12">
    <location>
        <begin position="628"/>
        <end position="637"/>
    </location>
</feature>